<reference evidence="1 2" key="1">
    <citation type="submission" date="2020-06" db="EMBL/GenBank/DDBJ databases">
        <title>Nonomuraea sp. SMC257, a novel actinomycete isolated from soil.</title>
        <authorList>
            <person name="Chanama M."/>
        </authorList>
    </citation>
    <scope>NUCLEOTIDE SEQUENCE [LARGE SCALE GENOMIC DNA]</scope>
    <source>
        <strain evidence="1 2">SMC257</strain>
    </source>
</reference>
<accession>A0A7Y6I8X0</accession>
<dbReference type="RefSeq" id="WP_175590425.1">
    <property type="nucleotide sequence ID" value="NZ_JABWGN010000006.1"/>
</dbReference>
<organism evidence="1 2">
    <name type="scientific">Nonomuraea montanisoli</name>
    <dbReference type="NCBI Taxonomy" id="2741721"/>
    <lineage>
        <taxon>Bacteria</taxon>
        <taxon>Bacillati</taxon>
        <taxon>Actinomycetota</taxon>
        <taxon>Actinomycetes</taxon>
        <taxon>Streptosporangiales</taxon>
        <taxon>Streptosporangiaceae</taxon>
        <taxon>Nonomuraea</taxon>
    </lineage>
</organism>
<comment type="caution">
    <text evidence="1">The sequence shown here is derived from an EMBL/GenBank/DDBJ whole genome shotgun (WGS) entry which is preliminary data.</text>
</comment>
<sequence>MKFGTVPVRPLIALVAVGAAVLLGLPGPARAPEIRLTGAASAPPGGAYWHTRVVWKTTHPRRLGRGSDQYWVVEQELLEKWSARDGRSWTGWRKPGVYPKSAADREAWRRDGSPTKWTRTADGQVVSLSTRPDKGHVGPVPGERTFLLSEQRLTYDEIQRLPADPDALKSWLTQVARVEQAKETIVDSFVTGALTGLLYELPAPKEVRAAAYRALQTMPGVRVKGTAKDGVGRTGTALSIPPQKGTTVRSDLIVDTGAMLLLSEDMQDTIDGMASLEHTGTRTVLQAGWTDTAPAVPALP</sequence>
<evidence type="ECO:0000313" key="1">
    <source>
        <dbReference type="EMBL" id="NUW32965.1"/>
    </source>
</evidence>
<dbReference type="AlphaFoldDB" id="A0A7Y6I8X0"/>
<name>A0A7Y6I8X0_9ACTN</name>
<evidence type="ECO:0000313" key="2">
    <source>
        <dbReference type="Proteomes" id="UP000586042"/>
    </source>
</evidence>
<dbReference type="EMBL" id="JABWGN010000006">
    <property type="protein sequence ID" value="NUW32965.1"/>
    <property type="molecule type" value="Genomic_DNA"/>
</dbReference>
<protein>
    <submittedName>
        <fullName evidence="1">Uncharacterized protein</fullName>
    </submittedName>
</protein>
<dbReference type="Proteomes" id="UP000586042">
    <property type="component" value="Unassembled WGS sequence"/>
</dbReference>
<gene>
    <name evidence="1" type="ORF">HTZ77_16200</name>
</gene>
<proteinExistence type="predicted"/>
<keyword evidence="2" id="KW-1185">Reference proteome</keyword>